<sequence>MKKFGLFILGLIAAVVLIANLGPMMLMLLGLVILYGVWKQVVKATSSFKKAAFAVLGVIVILSMIANVPAFFGILAAIALYFVYTKWNDNDMKEIKTEDPFQNFENQWTELNKQSY</sequence>
<evidence type="ECO:0000313" key="2">
    <source>
        <dbReference type="EMBL" id="KSU87834.1"/>
    </source>
</evidence>
<keyword evidence="1" id="KW-0472">Membrane</keyword>
<dbReference type="EMBL" id="LNQP01000034">
    <property type="protein sequence ID" value="KSU87834.1"/>
    <property type="molecule type" value="Genomic_DNA"/>
</dbReference>
<gene>
    <name evidence="2" type="ORF">AS180_11010</name>
</gene>
<organism evidence="2 3">
    <name type="scientific">Priestia veravalensis</name>
    <dbReference type="NCBI Taxonomy" id="1414648"/>
    <lineage>
        <taxon>Bacteria</taxon>
        <taxon>Bacillati</taxon>
        <taxon>Bacillota</taxon>
        <taxon>Bacilli</taxon>
        <taxon>Bacillales</taxon>
        <taxon>Bacillaceae</taxon>
        <taxon>Priestia</taxon>
    </lineage>
</organism>
<keyword evidence="2" id="KW-0969">Cilium</keyword>
<dbReference type="Proteomes" id="UP000053681">
    <property type="component" value="Unassembled WGS sequence"/>
</dbReference>
<feature type="transmembrane region" description="Helical" evidence="1">
    <location>
        <begin position="50"/>
        <end position="83"/>
    </location>
</feature>
<comment type="caution">
    <text evidence="2">The sequence shown here is derived from an EMBL/GenBank/DDBJ whole genome shotgun (WGS) entry which is preliminary data.</text>
</comment>
<keyword evidence="1" id="KW-1133">Transmembrane helix</keyword>
<reference evidence="2 3" key="1">
    <citation type="submission" date="2015-11" db="EMBL/GenBank/DDBJ databases">
        <title>Bacillus caseinolyticus sp nov.</title>
        <authorList>
            <person name="Dastager S.G."/>
            <person name="Mawlankar R."/>
        </authorList>
    </citation>
    <scope>NUCLEOTIDE SEQUENCE [LARGE SCALE GENOMIC DNA]</scope>
    <source>
        <strain evidence="2 3">SGD-V-76</strain>
    </source>
</reference>
<keyword evidence="3" id="KW-1185">Reference proteome</keyword>
<keyword evidence="2" id="KW-0282">Flagellum</keyword>
<evidence type="ECO:0000256" key="1">
    <source>
        <dbReference type="SAM" id="Phobius"/>
    </source>
</evidence>
<accession>A0A0V8JLL6</accession>
<keyword evidence="2" id="KW-0966">Cell projection</keyword>
<protein>
    <submittedName>
        <fullName evidence="2">Flagellar basal body rod protein</fullName>
    </submittedName>
</protein>
<dbReference type="AlphaFoldDB" id="A0A0V8JLL6"/>
<name>A0A0V8JLL6_9BACI</name>
<keyword evidence="1" id="KW-0812">Transmembrane</keyword>
<proteinExistence type="predicted"/>
<evidence type="ECO:0000313" key="3">
    <source>
        <dbReference type="Proteomes" id="UP000053681"/>
    </source>
</evidence>
<feature type="transmembrane region" description="Helical" evidence="1">
    <location>
        <begin position="6"/>
        <end position="38"/>
    </location>
</feature>